<reference evidence="15" key="1">
    <citation type="submission" date="2022-05" db="EMBL/GenBank/DDBJ databases">
        <title>Single-amplified genomics reveal most streamlined microbe among free-living bacteria.</title>
        <authorList>
            <person name="Roda-Garcia J."/>
            <person name="Haro-Moreno J.M."/>
            <person name="Rodriguez-Valera F."/>
            <person name="Almagro-Moreno S."/>
            <person name="Lopez-Perez M."/>
        </authorList>
    </citation>
    <scope>NUCLEOTIDE SEQUENCE</scope>
    <source>
        <strain evidence="15">TMED112-D2-2</strain>
    </source>
</reference>
<feature type="domain" description="Ribosomal RNA small subunit methyltransferase E PUA-like" evidence="14">
    <location>
        <begin position="9"/>
        <end position="51"/>
    </location>
</feature>
<sequence length="216" mass="25237">MSNDIAHFLDNSQIHYLKKVMKIKHDEKFYTFDGNGLRALCMLTSDSKLKVLEVNQEKRKYHCSMIIPLLKKARFEYALQKCVELGIKNVITYISYKARDKYDFSKELTRLDRYKEIIKSAFLQSENYYLPDIEMSEFLFDINFDNFKNPIFLDQNVSSNLNGDEDVDAIVVGGEFGYHEKEIEFLEKQKNIRSFSISSNILRVETAPVVALAKLN</sequence>
<dbReference type="SUPFAM" id="SSF88697">
    <property type="entry name" value="PUA domain-like"/>
    <property type="match status" value="1"/>
</dbReference>
<accession>A0A9Q8TYP6</accession>
<protein>
    <recommendedName>
        <fullName evidence="4 12">Ribosomal RNA small subunit methyltransferase E</fullName>
        <ecNumber evidence="3 12">2.1.1.193</ecNumber>
    </recommendedName>
</protein>
<evidence type="ECO:0000256" key="8">
    <source>
        <dbReference type="ARBA" id="ARBA00022679"/>
    </source>
</evidence>
<keyword evidence="8 12" id="KW-0808">Transferase</keyword>
<dbReference type="InterPro" id="IPR006700">
    <property type="entry name" value="RsmE"/>
</dbReference>
<keyword evidence="6 12" id="KW-0698">rRNA processing</keyword>
<organism evidence="15 16">
    <name type="scientific">SAR86 cluster bacterium</name>
    <dbReference type="NCBI Taxonomy" id="2030880"/>
    <lineage>
        <taxon>Bacteria</taxon>
        <taxon>Pseudomonadati</taxon>
        <taxon>Pseudomonadota</taxon>
        <taxon>Gammaproteobacteria</taxon>
        <taxon>SAR86 cluster</taxon>
    </lineage>
</organism>
<name>A0A9Q8TYP6_9GAMM</name>
<dbReference type="Gene3D" id="3.40.1280.10">
    <property type="match status" value="1"/>
</dbReference>
<evidence type="ECO:0000256" key="11">
    <source>
        <dbReference type="ARBA" id="ARBA00047944"/>
    </source>
</evidence>
<evidence type="ECO:0000256" key="4">
    <source>
        <dbReference type="ARBA" id="ARBA00013673"/>
    </source>
</evidence>
<evidence type="ECO:0000256" key="5">
    <source>
        <dbReference type="ARBA" id="ARBA00022490"/>
    </source>
</evidence>
<dbReference type="GO" id="GO:0005737">
    <property type="term" value="C:cytoplasm"/>
    <property type="evidence" value="ECO:0007669"/>
    <property type="project" value="UniProtKB-SubCell"/>
</dbReference>
<evidence type="ECO:0000259" key="14">
    <source>
        <dbReference type="Pfam" id="PF20260"/>
    </source>
</evidence>
<evidence type="ECO:0000256" key="9">
    <source>
        <dbReference type="ARBA" id="ARBA00022691"/>
    </source>
</evidence>
<dbReference type="NCBIfam" id="TIGR00046">
    <property type="entry name" value="RsmE family RNA methyltransferase"/>
    <property type="match status" value="1"/>
</dbReference>
<dbReference type="Proteomes" id="UP001056381">
    <property type="component" value="Chromosome"/>
</dbReference>
<keyword evidence="7 12" id="KW-0489">Methyltransferase</keyword>
<evidence type="ECO:0000313" key="16">
    <source>
        <dbReference type="Proteomes" id="UP001056381"/>
    </source>
</evidence>
<dbReference type="EC" id="2.1.1.193" evidence="3 12"/>
<keyword evidence="16" id="KW-1185">Reference proteome</keyword>
<comment type="similarity">
    <text evidence="2 12">Belongs to the RNA methyltransferase RsmE family.</text>
</comment>
<feature type="domain" description="Ribosomal RNA small subunit methyltransferase E methyltransferase" evidence="13">
    <location>
        <begin position="60"/>
        <end position="215"/>
    </location>
</feature>
<comment type="catalytic activity">
    <reaction evidence="11 12">
        <text>uridine(1498) in 16S rRNA + S-adenosyl-L-methionine = N(3)-methyluridine(1498) in 16S rRNA + S-adenosyl-L-homocysteine + H(+)</text>
        <dbReference type="Rhea" id="RHEA:42920"/>
        <dbReference type="Rhea" id="RHEA-COMP:10283"/>
        <dbReference type="Rhea" id="RHEA-COMP:10284"/>
        <dbReference type="ChEBI" id="CHEBI:15378"/>
        <dbReference type="ChEBI" id="CHEBI:57856"/>
        <dbReference type="ChEBI" id="CHEBI:59789"/>
        <dbReference type="ChEBI" id="CHEBI:65315"/>
        <dbReference type="ChEBI" id="CHEBI:74502"/>
        <dbReference type="EC" id="2.1.1.193"/>
    </reaction>
</comment>
<dbReference type="PANTHER" id="PTHR30027">
    <property type="entry name" value="RIBOSOMAL RNA SMALL SUBUNIT METHYLTRANSFERASE E"/>
    <property type="match status" value="1"/>
</dbReference>
<proteinExistence type="inferred from homology"/>
<evidence type="ECO:0000256" key="6">
    <source>
        <dbReference type="ARBA" id="ARBA00022552"/>
    </source>
</evidence>
<gene>
    <name evidence="15" type="ORF">M9B40_00405</name>
</gene>
<dbReference type="InterPro" id="IPR029026">
    <property type="entry name" value="tRNA_m1G_MTases_N"/>
</dbReference>
<evidence type="ECO:0000256" key="2">
    <source>
        <dbReference type="ARBA" id="ARBA00005528"/>
    </source>
</evidence>
<comment type="function">
    <text evidence="10 12">Specifically methylates the N3 position of the uracil ring of uridine 1498 (m3U1498) in 16S rRNA. Acts on the fully assembled 30S ribosomal subunit.</text>
</comment>
<dbReference type="PANTHER" id="PTHR30027:SF3">
    <property type="entry name" value="16S RRNA (URACIL(1498)-N(3))-METHYLTRANSFERASE"/>
    <property type="match status" value="1"/>
</dbReference>
<dbReference type="SUPFAM" id="SSF75217">
    <property type="entry name" value="alpha/beta knot"/>
    <property type="match status" value="1"/>
</dbReference>
<dbReference type="EMBL" id="CP097966">
    <property type="protein sequence ID" value="URQ63261.1"/>
    <property type="molecule type" value="Genomic_DNA"/>
</dbReference>
<keyword evidence="5 12" id="KW-0963">Cytoplasm</keyword>
<dbReference type="PIRSF" id="PIRSF015601">
    <property type="entry name" value="MTase_slr0722"/>
    <property type="match status" value="1"/>
</dbReference>
<keyword evidence="9 12" id="KW-0949">S-adenosyl-L-methionine</keyword>
<evidence type="ECO:0000256" key="12">
    <source>
        <dbReference type="PIRNR" id="PIRNR015601"/>
    </source>
</evidence>
<dbReference type="InterPro" id="IPR046887">
    <property type="entry name" value="RsmE_PUA-like"/>
</dbReference>
<dbReference type="InterPro" id="IPR029028">
    <property type="entry name" value="Alpha/beta_knot_MTases"/>
</dbReference>
<comment type="subcellular location">
    <subcellularLocation>
        <location evidence="1 12">Cytoplasm</location>
    </subcellularLocation>
</comment>
<evidence type="ECO:0000256" key="10">
    <source>
        <dbReference type="ARBA" id="ARBA00025699"/>
    </source>
</evidence>
<evidence type="ECO:0000256" key="1">
    <source>
        <dbReference type="ARBA" id="ARBA00004496"/>
    </source>
</evidence>
<dbReference type="AlphaFoldDB" id="A0A9Q8TYP6"/>
<evidence type="ECO:0000313" key="15">
    <source>
        <dbReference type="EMBL" id="URQ63261.1"/>
    </source>
</evidence>
<dbReference type="GO" id="GO:0070042">
    <property type="term" value="F:rRNA (uridine-N3-)-methyltransferase activity"/>
    <property type="evidence" value="ECO:0007669"/>
    <property type="project" value="TreeGrafter"/>
</dbReference>
<dbReference type="CDD" id="cd18084">
    <property type="entry name" value="RsmE-like"/>
    <property type="match status" value="1"/>
</dbReference>
<evidence type="ECO:0000259" key="13">
    <source>
        <dbReference type="Pfam" id="PF04452"/>
    </source>
</evidence>
<evidence type="ECO:0000256" key="7">
    <source>
        <dbReference type="ARBA" id="ARBA00022603"/>
    </source>
</evidence>
<dbReference type="GO" id="GO:0070475">
    <property type="term" value="P:rRNA base methylation"/>
    <property type="evidence" value="ECO:0007669"/>
    <property type="project" value="TreeGrafter"/>
</dbReference>
<dbReference type="Pfam" id="PF20260">
    <property type="entry name" value="PUA_4"/>
    <property type="match status" value="1"/>
</dbReference>
<dbReference type="InterPro" id="IPR015947">
    <property type="entry name" value="PUA-like_sf"/>
</dbReference>
<dbReference type="InterPro" id="IPR046886">
    <property type="entry name" value="RsmE_MTase_dom"/>
</dbReference>
<evidence type="ECO:0000256" key="3">
    <source>
        <dbReference type="ARBA" id="ARBA00012328"/>
    </source>
</evidence>
<dbReference type="Pfam" id="PF04452">
    <property type="entry name" value="Methyltrans_RNA"/>
    <property type="match status" value="1"/>
</dbReference>